<feature type="compositionally biased region" description="Low complexity" evidence="1">
    <location>
        <begin position="194"/>
        <end position="203"/>
    </location>
</feature>
<feature type="compositionally biased region" description="Low complexity" evidence="1">
    <location>
        <begin position="359"/>
        <end position="373"/>
    </location>
</feature>
<dbReference type="AlphaFoldDB" id="A0A4P9X967"/>
<protein>
    <submittedName>
        <fullName evidence="2">Uncharacterized protein</fullName>
    </submittedName>
</protein>
<proteinExistence type="predicted"/>
<organism evidence="2 3">
    <name type="scientific">Caulochytrium protostelioides</name>
    <dbReference type="NCBI Taxonomy" id="1555241"/>
    <lineage>
        <taxon>Eukaryota</taxon>
        <taxon>Fungi</taxon>
        <taxon>Fungi incertae sedis</taxon>
        <taxon>Chytridiomycota</taxon>
        <taxon>Chytridiomycota incertae sedis</taxon>
        <taxon>Chytridiomycetes</taxon>
        <taxon>Caulochytriales</taxon>
        <taxon>Caulochytriaceae</taxon>
        <taxon>Caulochytrium</taxon>
    </lineage>
</organism>
<feature type="region of interest" description="Disordered" evidence="1">
    <location>
        <begin position="347"/>
        <end position="373"/>
    </location>
</feature>
<evidence type="ECO:0000313" key="2">
    <source>
        <dbReference type="EMBL" id="RKP01822.1"/>
    </source>
</evidence>
<keyword evidence="3" id="KW-1185">Reference proteome</keyword>
<dbReference type="EMBL" id="ML014160">
    <property type="protein sequence ID" value="RKP01822.1"/>
    <property type="molecule type" value="Genomic_DNA"/>
</dbReference>
<evidence type="ECO:0000313" key="3">
    <source>
        <dbReference type="Proteomes" id="UP000274922"/>
    </source>
</evidence>
<name>A0A4P9X967_9FUNG</name>
<reference evidence="3" key="1">
    <citation type="journal article" date="2018" name="Nat. Microbiol.">
        <title>Leveraging single-cell genomics to expand the fungal tree of life.</title>
        <authorList>
            <person name="Ahrendt S.R."/>
            <person name="Quandt C.A."/>
            <person name="Ciobanu D."/>
            <person name="Clum A."/>
            <person name="Salamov A."/>
            <person name="Andreopoulos B."/>
            <person name="Cheng J.F."/>
            <person name="Woyke T."/>
            <person name="Pelin A."/>
            <person name="Henrissat B."/>
            <person name="Reynolds N.K."/>
            <person name="Benny G.L."/>
            <person name="Smith M.E."/>
            <person name="James T.Y."/>
            <person name="Grigoriev I.V."/>
        </authorList>
    </citation>
    <scope>NUCLEOTIDE SEQUENCE [LARGE SCALE GENOMIC DNA]</scope>
    <source>
        <strain evidence="3">ATCC 52028</strain>
    </source>
</reference>
<gene>
    <name evidence="2" type="ORF">CXG81DRAFT_18449</name>
</gene>
<feature type="region of interest" description="Disordered" evidence="1">
    <location>
        <begin position="218"/>
        <end position="266"/>
    </location>
</feature>
<evidence type="ECO:0000256" key="1">
    <source>
        <dbReference type="SAM" id="MobiDB-lite"/>
    </source>
</evidence>
<sequence length="466" mass="47519">MTAQGEHADAWLDGLLASAVLIPPPLHCVAIAEERESPLATPAAEHPPQTASPVSFSSDSARSVLTSVDHFFVQSAITASGMGAAAAAVAAVMPTASVAARLAAFAAAPSTAPSTAPSAVSSSAPSIDELDAEIARLKSQLTLIEEQLASQDSLKAVAVRRKSRRMPDRRLPTLRASARTQSTPVLPLPAAEATASSDSLTSMSGSTVTTAVASVVASRRLAPSSRTPSTSTALGAQQAAAAASGRLHRNRPPALSRMSSPDLCSSGGHTALSAVSLTVATPTASAIRRPMRQELRAHASATNVGAIPTSSDRLVTPMGALELPSCWCDPPTTWAAATMGTEPAGTAIQAPASSTSEPRATMDSMTTSATTRNASETAVAAVAARRSRMPATAPKELDALLILLDECLANVHADLAELSPVVAATTATEMVEAAAAVMRASRPSWNDRQPDACLPTAGVALWQTPA</sequence>
<dbReference type="Proteomes" id="UP000274922">
    <property type="component" value="Unassembled WGS sequence"/>
</dbReference>
<feature type="region of interest" description="Disordered" evidence="1">
    <location>
        <begin position="159"/>
        <end position="203"/>
    </location>
</feature>
<accession>A0A4P9X967</accession>
<feature type="compositionally biased region" description="Low complexity" evidence="1">
    <location>
        <begin position="218"/>
        <end position="243"/>
    </location>
</feature>